<accession>A0A317V5D5</accession>
<dbReference type="AlphaFoldDB" id="A0A317V5D5"/>
<feature type="compositionally biased region" description="Polar residues" evidence="1">
    <location>
        <begin position="168"/>
        <end position="197"/>
    </location>
</feature>
<feature type="region of interest" description="Disordered" evidence="1">
    <location>
        <begin position="30"/>
        <end position="197"/>
    </location>
</feature>
<dbReference type="Gene3D" id="1.10.472.10">
    <property type="entry name" value="Cyclin-like"/>
    <property type="match status" value="1"/>
</dbReference>
<dbReference type="VEuPathDB" id="FungiDB:BO70DRAFT_299929"/>
<dbReference type="PANTHER" id="PTHR15615">
    <property type="match status" value="1"/>
</dbReference>
<dbReference type="GO" id="GO:0016538">
    <property type="term" value="F:cyclin-dependent protein serine/threonine kinase regulator activity"/>
    <property type="evidence" value="ECO:0007669"/>
    <property type="project" value="TreeGrafter"/>
</dbReference>
<dbReference type="Pfam" id="PF08613">
    <property type="entry name" value="Cyclin"/>
    <property type="match status" value="2"/>
</dbReference>
<keyword evidence="3" id="KW-1185">Reference proteome</keyword>
<gene>
    <name evidence="2" type="ORF">BO70DRAFT_299929</name>
</gene>
<reference evidence="2 3" key="1">
    <citation type="submission" date="2016-12" db="EMBL/GenBank/DDBJ databases">
        <title>The genomes of Aspergillus section Nigri reveals drivers in fungal speciation.</title>
        <authorList>
            <consortium name="DOE Joint Genome Institute"/>
            <person name="Vesth T.C."/>
            <person name="Nybo J."/>
            <person name="Theobald S."/>
            <person name="Brandl J."/>
            <person name="Frisvad J.C."/>
            <person name="Nielsen K.F."/>
            <person name="Lyhne E.K."/>
            <person name="Kogle M.E."/>
            <person name="Kuo A."/>
            <person name="Riley R."/>
            <person name="Clum A."/>
            <person name="Nolan M."/>
            <person name="Lipzen A."/>
            <person name="Salamov A."/>
            <person name="Henrissat B."/>
            <person name="Wiebenga A."/>
            <person name="De Vries R.P."/>
            <person name="Grigoriev I.V."/>
            <person name="Mortensen U.H."/>
            <person name="Andersen M.R."/>
            <person name="Baker S.E."/>
        </authorList>
    </citation>
    <scope>NUCLEOTIDE SEQUENCE [LARGE SCALE GENOMIC DNA]</scope>
    <source>
        <strain evidence="2 3">CBS 117.55</strain>
    </source>
</reference>
<dbReference type="GeneID" id="37061890"/>
<feature type="region of interest" description="Disordered" evidence="1">
    <location>
        <begin position="493"/>
        <end position="537"/>
    </location>
</feature>
<evidence type="ECO:0000313" key="3">
    <source>
        <dbReference type="Proteomes" id="UP000247233"/>
    </source>
</evidence>
<feature type="compositionally biased region" description="Basic residues" evidence="1">
    <location>
        <begin position="35"/>
        <end position="45"/>
    </location>
</feature>
<evidence type="ECO:0000313" key="2">
    <source>
        <dbReference type="EMBL" id="PWY69513.1"/>
    </source>
</evidence>
<dbReference type="InterPro" id="IPR013922">
    <property type="entry name" value="Cyclin_PHO80-like"/>
</dbReference>
<dbReference type="OrthoDB" id="1060854at2759"/>
<dbReference type="CDD" id="cd20558">
    <property type="entry name" value="CYCLIN_ScPCL7-like"/>
    <property type="match status" value="1"/>
</dbReference>
<dbReference type="STRING" id="1448321.A0A317V5D5"/>
<comment type="caution">
    <text evidence="2">The sequence shown here is derived from an EMBL/GenBank/DDBJ whole genome shotgun (WGS) entry which is preliminary data.</text>
</comment>
<name>A0A317V5D5_9EURO</name>
<evidence type="ECO:0000256" key="1">
    <source>
        <dbReference type="SAM" id="MobiDB-lite"/>
    </source>
</evidence>
<feature type="compositionally biased region" description="Low complexity" evidence="1">
    <location>
        <begin position="121"/>
        <end position="137"/>
    </location>
</feature>
<dbReference type="PANTHER" id="PTHR15615:SF94">
    <property type="entry name" value="PHO85 CYCLIN-6-RELATED"/>
    <property type="match status" value="1"/>
</dbReference>
<protein>
    <submittedName>
        <fullName evidence="2">Cyclin-domain-containing protein</fullName>
    </submittedName>
</protein>
<feature type="compositionally biased region" description="Polar residues" evidence="1">
    <location>
        <begin position="381"/>
        <end position="394"/>
    </location>
</feature>
<dbReference type="GO" id="GO:0019901">
    <property type="term" value="F:protein kinase binding"/>
    <property type="evidence" value="ECO:0007669"/>
    <property type="project" value="InterPro"/>
</dbReference>
<feature type="compositionally biased region" description="Low complexity" evidence="1">
    <location>
        <begin position="50"/>
        <end position="78"/>
    </location>
</feature>
<feature type="compositionally biased region" description="Polar residues" evidence="1">
    <location>
        <begin position="350"/>
        <end position="364"/>
    </location>
</feature>
<proteinExistence type="predicted"/>
<feature type="compositionally biased region" description="Polar residues" evidence="1">
    <location>
        <begin position="502"/>
        <end position="513"/>
    </location>
</feature>
<dbReference type="EMBL" id="MSFL01000033">
    <property type="protein sequence ID" value="PWY69513.1"/>
    <property type="molecule type" value="Genomic_DNA"/>
</dbReference>
<dbReference type="Proteomes" id="UP000247233">
    <property type="component" value="Unassembled WGS sequence"/>
</dbReference>
<dbReference type="GO" id="GO:0005634">
    <property type="term" value="C:nucleus"/>
    <property type="evidence" value="ECO:0007669"/>
    <property type="project" value="TreeGrafter"/>
</dbReference>
<feature type="compositionally biased region" description="Low complexity" evidence="1">
    <location>
        <begin position="93"/>
        <end position="109"/>
    </location>
</feature>
<sequence length="537" mass="58423">MGSVLVNHPRSEYMDTSYTMLGGAITSSESVYRSSSHHQASHHPSSHLETGSSRSASSNTTPTSSTAPPSTSAAGSARLPSHPTHDVPAYINRPSHSSSQPSTRASSATPGSAYTHPHPPSASMTSTTTSSHPSRPDSLSHPATHPSHPTSGGHHATAAVPTSVPHPGSQSSPTSPQLRPTFQSLRSLGGSEANSPSRIKVRDLSHIQSFASEEFLAQKDRAPGQWTQERQYEISSMPVTDIIEMVAGLLMKITTTNDAHHESVHRHIPPPDGTTSLSPQATSVLAFHGKNIPSISILSYLTRIHKYCPTTYEVFLSLLVYFDRMAELVNKGQLERLRRRWDRPAGGDGTRSSSSEQLTTQSMHASPMVTPPSSAVIAAQDPSTPSSVSPSLNPQEDEDQLSHFFVVDSFNIHRLVIAGVTCASKFFSDVFYTNSRYAKVGGLPLVELNHLELQFLLLNDFRLSIPVEELEAYGTMLVEFYAREIVAQQQQQLSQPAIPRSINPSTAPDSQTEGMYMRTREKHRSDHPEIQQTPTPP</sequence>
<feature type="region of interest" description="Disordered" evidence="1">
    <location>
        <begin position="340"/>
        <end position="395"/>
    </location>
</feature>
<dbReference type="GO" id="GO:0000307">
    <property type="term" value="C:cyclin-dependent protein kinase holoenzyme complex"/>
    <property type="evidence" value="ECO:0007669"/>
    <property type="project" value="TreeGrafter"/>
</dbReference>
<dbReference type="RefSeq" id="XP_025395540.1">
    <property type="nucleotide sequence ID" value="XM_025539653.1"/>
</dbReference>
<organism evidence="2 3">
    <name type="scientific">Aspergillus heteromorphus CBS 117.55</name>
    <dbReference type="NCBI Taxonomy" id="1448321"/>
    <lineage>
        <taxon>Eukaryota</taxon>
        <taxon>Fungi</taxon>
        <taxon>Dikarya</taxon>
        <taxon>Ascomycota</taxon>
        <taxon>Pezizomycotina</taxon>
        <taxon>Eurotiomycetes</taxon>
        <taxon>Eurotiomycetidae</taxon>
        <taxon>Eurotiales</taxon>
        <taxon>Aspergillaceae</taxon>
        <taxon>Aspergillus</taxon>
        <taxon>Aspergillus subgen. Circumdati</taxon>
    </lineage>
</organism>